<evidence type="ECO:0000256" key="3">
    <source>
        <dbReference type="ARBA" id="ARBA00022980"/>
    </source>
</evidence>
<feature type="region of interest" description="Disordered" evidence="8">
    <location>
        <begin position="563"/>
        <end position="587"/>
    </location>
</feature>
<feature type="region of interest" description="Disordered" evidence="8">
    <location>
        <begin position="519"/>
        <end position="545"/>
    </location>
</feature>
<reference evidence="9" key="2">
    <citation type="submission" date="2025-08" db="UniProtKB">
        <authorList>
            <consortium name="Ensembl"/>
        </authorList>
    </citation>
    <scope>IDENTIFICATION</scope>
</reference>
<accession>A0A493TPA8</accession>
<dbReference type="STRING" id="8840.ENSAPLP00000027706"/>
<keyword evidence="2" id="KW-0809">Transit peptide</keyword>
<name>A0A493TPA8_ANAPP</name>
<comment type="subcellular location">
    <subcellularLocation>
        <location evidence="1">Mitochondrion</location>
    </subcellularLocation>
</comment>
<evidence type="ECO:0000256" key="5">
    <source>
        <dbReference type="ARBA" id="ARBA00023274"/>
    </source>
</evidence>
<keyword evidence="10" id="KW-1185">Reference proteome</keyword>
<dbReference type="AlphaFoldDB" id="A0A493TPA8"/>
<protein>
    <recommendedName>
        <fullName evidence="7">Large ribosomal subunit protein mL54</fullName>
    </recommendedName>
</protein>
<comment type="similarity">
    <text evidence="6">Belongs to the mitochondrion-specific ribosomal protein mL54 family.</text>
</comment>
<reference evidence="10" key="1">
    <citation type="submission" date="2017-10" db="EMBL/GenBank/DDBJ databases">
        <title>A new Pekin duck reference genome.</title>
        <authorList>
            <person name="Hou Z.-C."/>
            <person name="Zhou Z.-K."/>
            <person name="Zhu F."/>
            <person name="Hou S.-S."/>
        </authorList>
    </citation>
    <scope>NUCLEOTIDE SEQUENCE [LARGE SCALE GENOMIC DNA]</scope>
</reference>
<keyword evidence="4" id="KW-0496">Mitochondrion</keyword>
<evidence type="ECO:0000256" key="6">
    <source>
        <dbReference type="ARBA" id="ARBA00033752"/>
    </source>
</evidence>
<feature type="compositionally biased region" description="Polar residues" evidence="8">
    <location>
        <begin position="167"/>
        <end position="176"/>
    </location>
</feature>
<dbReference type="GO" id="GO:0003735">
    <property type="term" value="F:structural constituent of ribosome"/>
    <property type="evidence" value="ECO:0007669"/>
    <property type="project" value="TreeGrafter"/>
</dbReference>
<dbReference type="Proteomes" id="UP000016666">
    <property type="component" value="Unassembled WGS sequence"/>
</dbReference>
<sequence length="668" mass="70701">MFAVLLHVAKQLSAWEMGSWHHRGTNADPRAASSFTGHHPRSLKDPTHTAEGGDGSGLLVQADLLLTIFEGWTGGRGFLVLQNNKRGGETLTGSLGSTRRAWAQRAGAEGPVQTHRLPPQGVHASGRCERPAHSAGARADTEGLVQAPQQCKALQAPGKSPPLLPSAPSQNPTRRQSLGAHPGSLPPRGPCTHSDAALGQPLFLRGRSRRQGRPGWLWRTVPVALAGGVNLAEPLSIKPSTSRSPLRAARPSGLHHRRHRFLWSLQHLQAGPGQHVGAGQGRLFTSFGQSPLVAQEAQQILPVGLGKEQPVAGPGAGRVLGAAGPRRQAPARGHVQRARPAPAPTLRGAPRVPLAHRRGRAGARGQRWLRGVAEAGVEGLELCQQPLHLRRLRVLGGFVQLHVPAAGGAGRPRSPRGSPHAGLLHLLSPVTSRSLAGAGARGCFTPSPTPGGAGAGTGGLHTGPRGCGLPPRPFLRVHGRRLGGRGLSLEVHAALHGGWGGDRGRGAGHGEALGVALPRARSGTERARPGRSGTRPPPFPGPPPPPAMAARLLLRAASAVRHGPARGYAKKPGAKVKGKSVPKEELKGPEVCTDPVKLATYAVGVNYHKDSPDVALKPDSEYPDWLFQIHLGPPKKLEEMDPDSIEYWRRLRKYNTWQRNRLKKGKKL</sequence>
<reference evidence="9" key="3">
    <citation type="submission" date="2025-09" db="UniProtKB">
        <authorList>
            <consortium name="Ensembl"/>
        </authorList>
    </citation>
    <scope>IDENTIFICATION</scope>
</reference>
<dbReference type="Ensembl" id="ENSAPLT00000021137.1">
    <property type="protein sequence ID" value="ENSAPLP00000027706.1"/>
    <property type="gene ID" value="ENSAPLG00000023714.1"/>
</dbReference>
<dbReference type="Pfam" id="PF08561">
    <property type="entry name" value="Ribosomal_L37"/>
    <property type="match status" value="1"/>
</dbReference>
<feature type="region of interest" description="Disordered" evidence="8">
    <location>
        <begin position="321"/>
        <end position="350"/>
    </location>
</feature>
<evidence type="ECO:0000256" key="4">
    <source>
        <dbReference type="ARBA" id="ARBA00023128"/>
    </source>
</evidence>
<dbReference type="GeneTree" id="ENSGT00390000001201"/>
<evidence type="ECO:0000313" key="9">
    <source>
        <dbReference type="Ensembl" id="ENSAPLP00000027706.1"/>
    </source>
</evidence>
<dbReference type="InterPro" id="IPR013870">
    <property type="entry name" value="Ribosomal_mL54"/>
</dbReference>
<organism evidence="9 10">
    <name type="scientific">Anas platyrhynchos platyrhynchos</name>
    <name type="common">Northern mallard</name>
    <dbReference type="NCBI Taxonomy" id="8840"/>
    <lineage>
        <taxon>Eukaryota</taxon>
        <taxon>Metazoa</taxon>
        <taxon>Chordata</taxon>
        <taxon>Craniata</taxon>
        <taxon>Vertebrata</taxon>
        <taxon>Euteleostomi</taxon>
        <taxon>Archelosauria</taxon>
        <taxon>Archosauria</taxon>
        <taxon>Dinosauria</taxon>
        <taxon>Saurischia</taxon>
        <taxon>Theropoda</taxon>
        <taxon>Coelurosauria</taxon>
        <taxon>Aves</taxon>
        <taxon>Neognathae</taxon>
        <taxon>Galloanserae</taxon>
        <taxon>Anseriformes</taxon>
        <taxon>Anatidae</taxon>
        <taxon>Anatinae</taxon>
        <taxon>Anas</taxon>
    </lineage>
</organism>
<evidence type="ECO:0000256" key="1">
    <source>
        <dbReference type="ARBA" id="ARBA00004173"/>
    </source>
</evidence>
<feature type="compositionally biased region" description="Gly residues" evidence="8">
    <location>
        <begin position="451"/>
        <end position="461"/>
    </location>
</feature>
<feature type="compositionally biased region" description="Low complexity" evidence="8">
    <location>
        <begin position="321"/>
        <end position="333"/>
    </location>
</feature>
<feature type="region of interest" description="Disordered" evidence="8">
    <location>
        <begin position="447"/>
        <end position="467"/>
    </location>
</feature>
<dbReference type="PANTHER" id="PTHR28595">
    <property type="entry name" value="39S RIBOSOMAL PROTEIN L54, MITOCHONDRIAL"/>
    <property type="match status" value="1"/>
</dbReference>
<dbReference type="GO" id="GO:0005762">
    <property type="term" value="C:mitochondrial large ribosomal subunit"/>
    <property type="evidence" value="ECO:0007669"/>
    <property type="project" value="TreeGrafter"/>
</dbReference>
<dbReference type="PANTHER" id="PTHR28595:SF1">
    <property type="entry name" value="LARGE RIBOSOMAL SUBUNIT PROTEIN ML54"/>
    <property type="match status" value="1"/>
</dbReference>
<feature type="region of interest" description="Disordered" evidence="8">
    <location>
        <begin position="26"/>
        <end position="54"/>
    </location>
</feature>
<keyword evidence="3" id="KW-0689">Ribosomal protein</keyword>
<keyword evidence="5" id="KW-0687">Ribonucleoprotein</keyword>
<evidence type="ECO:0000313" key="10">
    <source>
        <dbReference type="Proteomes" id="UP000016666"/>
    </source>
</evidence>
<evidence type="ECO:0000256" key="7">
    <source>
        <dbReference type="ARBA" id="ARBA00035179"/>
    </source>
</evidence>
<evidence type="ECO:0000256" key="8">
    <source>
        <dbReference type="SAM" id="MobiDB-lite"/>
    </source>
</evidence>
<feature type="region of interest" description="Disordered" evidence="8">
    <location>
        <begin position="108"/>
        <end position="196"/>
    </location>
</feature>
<feature type="compositionally biased region" description="Pro residues" evidence="8">
    <location>
        <begin position="535"/>
        <end position="545"/>
    </location>
</feature>
<feature type="compositionally biased region" description="Basic residues" evidence="8">
    <location>
        <begin position="568"/>
        <end position="580"/>
    </location>
</feature>
<proteinExistence type="inferred from homology"/>
<evidence type="ECO:0000256" key="2">
    <source>
        <dbReference type="ARBA" id="ARBA00022946"/>
    </source>
</evidence>